<feature type="region of interest" description="Disordered" evidence="2">
    <location>
        <begin position="565"/>
        <end position="627"/>
    </location>
</feature>
<sequence length="1148" mass="129884">MTDTFTPRTPSNAPDTEERKGAGRAEGLGAREWRTRGKGRDERGFHKHRDKFFERHVRIMRGFRGIINLKGMEMNYGEASYSTFVEIDARWFADPVLPKIRLIGVIKRPRSPAILAAFCLRKYNVVGILAYSVGTHNLCQRELVAIISMCLTALVLTIAAEEKPTNTVSVSSGTAAIQSNTIQKLIKILEKYGLEEQRGLKRVYLSNRSITCNDGSQAGFYLRKSHGSKRWIIFLEGGWYCYDHKSCRNRWLRLRHLMTSTQWPETRDVGGLLSANPEENPFWWNANHVFVPYCTSDSWSGTRASPNDMFSFMGAEIVLQVVRDLVPLGLENASSLLLAGSSAGGTGVMLNLDHVHSLVHHNLGLKHIAIRGVSDSGWFLDRAPYSPNGLSPVDAVHKGMELWKARMPHNCVNKHPNEPWRCYFGYRLYPTLTGNETREVAVERSICFPKFVAPLFVFQWLFDEAQMSADNVGAPVTKQQWDYIHKMGDSLRQTFENVSAVFAPSCISHSVLTKRDWQLVKIDEVSLAQALHCWEQMPTGNHRNDTRSPIETNQPCTKSLRKLLRSGLTKGNGTSTESRRSGKSESVADLQKVRSPVTSRRKGNKQNNDSNHTGMFNGTRPQRSVIPSGKRKCVQGCHFRLIERCTWPQCNHSCPKLHNPFTGEEMDFIELLKSFGLDMKSVANALGIDIQTLNTLATQCGKVWLTVSSLWRPIAASNKVVDAELEVNWDIDCPSDTGFPDTIKVFTADPAHNAIRSRATISISIDATIDIALPDKTIKPKLVLTSLQYPRGYYRTNITVGRPALPGGWDVKDGATLPGPHCLKHHAGLYKDGAILTSACLQIWPTWMYDLRRKLGRLPIGSLMIPGTHNSGSYKHGDLTRRDAFQKYLLTQDRDVWTQLVHGIRYLDIRVGYYPSIPNSTDIEEDNHINRFWINHDVVRITLLSDIIKDVRSFLDVARGEVVIMDFHRFPVGFEDRPNTHRQLATILSREFEGLILKPNRGVEGLGPTLNDIWTEGKRLIICYDDKHTVNEYDWLWPTMSQAWGNQQTVEGLFKYLDKVIMGPKKSRNSQNPLWAVMAELTPYPLDIIFNLSSGLRQMADSVNRNLTYKFQEEWWKETNIVATDFFLGNNLIEVSIQANIKKSNGAC</sequence>
<dbReference type="Proteomes" id="UP000250275">
    <property type="component" value="Unassembled WGS sequence"/>
</dbReference>
<dbReference type="InterPro" id="IPR017946">
    <property type="entry name" value="PLC-like_Pdiesterase_TIM-brl"/>
</dbReference>
<dbReference type="PROSITE" id="PS50007">
    <property type="entry name" value="PIPLC_X_DOMAIN"/>
    <property type="match status" value="1"/>
</dbReference>
<protein>
    <submittedName>
        <fullName evidence="3">Protein notum like protein</fullName>
    </submittedName>
</protein>
<feature type="compositionally biased region" description="Basic and acidic residues" evidence="2">
    <location>
        <begin position="16"/>
        <end position="42"/>
    </location>
</feature>
<dbReference type="EMBL" id="KQ760672">
    <property type="protein sequence ID" value="OAD59456.1"/>
    <property type="molecule type" value="Genomic_DNA"/>
</dbReference>
<dbReference type="InterPro" id="IPR004963">
    <property type="entry name" value="PAE/NOTUM"/>
</dbReference>
<keyword evidence="4" id="KW-1185">Reference proteome</keyword>
<name>A0A310SNX5_9HYME</name>
<dbReference type="OrthoDB" id="1046782at2759"/>
<dbReference type="AlphaFoldDB" id="A0A310SNX5"/>
<evidence type="ECO:0000313" key="4">
    <source>
        <dbReference type="Proteomes" id="UP000250275"/>
    </source>
</evidence>
<feature type="compositionally biased region" description="Polar residues" evidence="2">
    <location>
        <begin position="605"/>
        <end position="622"/>
    </location>
</feature>
<gene>
    <name evidence="3" type="ORF">WN48_09094</name>
</gene>
<proteinExistence type="inferred from homology"/>
<feature type="region of interest" description="Disordered" evidence="2">
    <location>
        <begin position="1"/>
        <end position="42"/>
    </location>
</feature>
<dbReference type="GO" id="GO:0008081">
    <property type="term" value="F:phosphoric diester hydrolase activity"/>
    <property type="evidence" value="ECO:0007669"/>
    <property type="project" value="InterPro"/>
</dbReference>
<dbReference type="CDD" id="cd08622">
    <property type="entry name" value="PI-PLCXDc_CG14945_like"/>
    <property type="match status" value="1"/>
</dbReference>
<dbReference type="PANTHER" id="PTHR21562">
    <property type="entry name" value="NOTUM-RELATED"/>
    <property type="match status" value="1"/>
</dbReference>
<evidence type="ECO:0000313" key="3">
    <source>
        <dbReference type="EMBL" id="OAD59456.1"/>
    </source>
</evidence>
<dbReference type="Gene3D" id="3.20.20.190">
    <property type="entry name" value="Phosphatidylinositol (PI) phosphodiesterase"/>
    <property type="match status" value="1"/>
</dbReference>
<evidence type="ECO:0000256" key="1">
    <source>
        <dbReference type="ARBA" id="ARBA00010213"/>
    </source>
</evidence>
<dbReference type="GO" id="GO:0006629">
    <property type="term" value="P:lipid metabolic process"/>
    <property type="evidence" value="ECO:0007669"/>
    <property type="project" value="InterPro"/>
</dbReference>
<dbReference type="PANTHER" id="PTHR21562:SF122">
    <property type="entry name" value="PALMITOLEOYL-PROTEIN CARBOXYLESTERASE NOTUM"/>
    <property type="match status" value="1"/>
</dbReference>
<accession>A0A310SNX5</accession>
<feature type="compositionally biased region" description="Polar residues" evidence="2">
    <location>
        <begin position="1"/>
        <end position="14"/>
    </location>
</feature>
<evidence type="ECO:0000256" key="2">
    <source>
        <dbReference type="SAM" id="MobiDB-lite"/>
    </source>
</evidence>
<reference evidence="3 4" key="1">
    <citation type="submission" date="2015-07" db="EMBL/GenBank/DDBJ databases">
        <title>The genome of Eufriesea mexicana.</title>
        <authorList>
            <person name="Pan H."/>
            <person name="Kapheim K."/>
        </authorList>
    </citation>
    <scope>NUCLEOTIDE SEQUENCE [LARGE SCALE GENOMIC DNA]</scope>
    <source>
        <strain evidence="3">0111107269</strain>
        <tissue evidence="3">Whole body</tissue>
    </source>
</reference>
<comment type="similarity">
    <text evidence="1">Belongs to the pectinacetylesterase family. Notum subfamily.</text>
</comment>
<dbReference type="SUPFAM" id="SSF51695">
    <property type="entry name" value="PLC-like phosphodiesterases"/>
    <property type="match status" value="1"/>
</dbReference>
<organism evidence="3 4">
    <name type="scientific">Eufriesea mexicana</name>
    <dbReference type="NCBI Taxonomy" id="516756"/>
    <lineage>
        <taxon>Eukaryota</taxon>
        <taxon>Metazoa</taxon>
        <taxon>Ecdysozoa</taxon>
        <taxon>Arthropoda</taxon>
        <taxon>Hexapoda</taxon>
        <taxon>Insecta</taxon>
        <taxon>Pterygota</taxon>
        <taxon>Neoptera</taxon>
        <taxon>Endopterygota</taxon>
        <taxon>Hymenoptera</taxon>
        <taxon>Apocrita</taxon>
        <taxon>Aculeata</taxon>
        <taxon>Apoidea</taxon>
        <taxon>Anthophila</taxon>
        <taxon>Apidae</taxon>
        <taxon>Eufriesea</taxon>
    </lineage>
</organism>
<dbReference type="Pfam" id="PF03283">
    <property type="entry name" value="PAE"/>
    <property type="match status" value="1"/>
</dbReference>